<dbReference type="Proteomes" id="UP000593560">
    <property type="component" value="Unassembled WGS sequence"/>
</dbReference>
<comment type="caution">
    <text evidence="1">The sequence shown here is derived from an EMBL/GenBank/DDBJ whole genome shotgun (WGS) entry which is preliminary data.</text>
</comment>
<accession>A0A7J9GRD5</accession>
<dbReference type="GO" id="GO:0055085">
    <property type="term" value="P:transmembrane transport"/>
    <property type="evidence" value="ECO:0007669"/>
    <property type="project" value="InterPro"/>
</dbReference>
<dbReference type="OrthoDB" id="978037at2759"/>
<evidence type="ECO:0000313" key="1">
    <source>
        <dbReference type="EMBL" id="MBA0800090.1"/>
    </source>
</evidence>
<organism evidence="1 2">
    <name type="scientific">Gossypium harknessii</name>
    <dbReference type="NCBI Taxonomy" id="34285"/>
    <lineage>
        <taxon>Eukaryota</taxon>
        <taxon>Viridiplantae</taxon>
        <taxon>Streptophyta</taxon>
        <taxon>Embryophyta</taxon>
        <taxon>Tracheophyta</taxon>
        <taxon>Spermatophyta</taxon>
        <taxon>Magnoliopsida</taxon>
        <taxon>eudicotyledons</taxon>
        <taxon>Gunneridae</taxon>
        <taxon>Pentapetalae</taxon>
        <taxon>rosids</taxon>
        <taxon>malvids</taxon>
        <taxon>Malvales</taxon>
        <taxon>Malvaceae</taxon>
        <taxon>Malvoideae</taxon>
        <taxon>Gossypium</taxon>
    </lineage>
</organism>
<dbReference type="InterPro" id="IPR023614">
    <property type="entry name" value="Porin_dom_sf"/>
</dbReference>
<dbReference type="Gene3D" id="2.40.160.10">
    <property type="entry name" value="Porin"/>
    <property type="match status" value="1"/>
</dbReference>
<feature type="non-terminal residue" evidence="1">
    <location>
        <position position="41"/>
    </location>
</feature>
<proteinExistence type="predicted"/>
<dbReference type="InterPro" id="IPR027246">
    <property type="entry name" value="Porin_Euk/Tom40"/>
</dbReference>
<sequence length="41" mass="4412">MNEKGDVVNASYYHIVNSSTNTAVGAEVTHNFSTNVNIITV</sequence>
<protein>
    <submittedName>
        <fullName evidence="1">Uncharacterized protein</fullName>
    </submittedName>
</protein>
<evidence type="ECO:0000313" key="2">
    <source>
        <dbReference type="Proteomes" id="UP000593560"/>
    </source>
</evidence>
<reference evidence="1 2" key="1">
    <citation type="journal article" date="2019" name="Genome Biol. Evol.">
        <title>Insights into the evolution of the New World diploid cottons (Gossypium, subgenus Houzingenia) based on genome sequencing.</title>
        <authorList>
            <person name="Grover C.E."/>
            <person name="Arick M.A. 2nd"/>
            <person name="Thrash A."/>
            <person name="Conover J.L."/>
            <person name="Sanders W.S."/>
            <person name="Peterson D.G."/>
            <person name="Frelichowski J.E."/>
            <person name="Scheffler J.A."/>
            <person name="Scheffler B.E."/>
            <person name="Wendel J.F."/>
        </authorList>
    </citation>
    <scope>NUCLEOTIDE SEQUENCE [LARGE SCALE GENOMIC DNA]</scope>
    <source>
        <strain evidence="1">0</strain>
        <tissue evidence="1">Leaf</tissue>
    </source>
</reference>
<dbReference type="AlphaFoldDB" id="A0A7J9GRD5"/>
<dbReference type="GO" id="GO:0005741">
    <property type="term" value="C:mitochondrial outer membrane"/>
    <property type="evidence" value="ECO:0007669"/>
    <property type="project" value="InterPro"/>
</dbReference>
<keyword evidence="2" id="KW-1185">Reference proteome</keyword>
<dbReference type="EMBL" id="JABFAD010000006">
    <property type="protein sequence ID" value="MBA0800090.1"/>
    <property type="molecule type" value="Genomic_DNA"/>
</dbReference>
<name>A0A7J9GRD5_9ROSI</name>
<gene>
    <name evidence="1" type="ORF">Gohar_010550</name>
</gene>
<dbReference type="Pfam" id="PF01459">
    <property type="entry name" value="Porin_3"/>
    <property type="match status" value="1"/>
</dbReference>